<dbReference type="InParanoid" id="A0A674MAT8"/>
<evidence type="ECO:0000313" key="2">
    <source>
        <dbReference type="Ensembl" id="ENSTRUP00000058426.1"/>
    </source>
</evidence>
<keyword evidence="3" id="KW-1185">Reference proteome</keyword>
<name>A0A674MAT8_TAKRU</name>
<dbReference type="PANTHER" id="PTHR45762">
    <property type="entry name" value="ZINC FINGER RNA-BINDING PROTEIN"/>
    <property type="match status" value="1"/>
</dbReference>
<evidence type="ECO:0000313" key="3">
    <source>
        <dbReference type="Proteomes" id="UP000005226"/>
    </source>
</evidence>
<dbReference type="AlphaFoldDB" id="A0A674MAT8"/>
<dbReference type="GeneTree" id="ENSGT00740000115874"/>
<sequence>MAAQPFFDQCNPAIRNVRSNQKRKAKKRQLQHSANIVFSKGSSFQTIPSLSTLLEGVNECVVGLQYVWEYRSPSKSVPPHYQCKLCTVSRLQHDMLAHVKGWKHCFRYLKKAYPDKVAYEEEEATKDAAIRKGIKDVGTEVERTEGRGILKVIFKEPSEVLAFKDLRSAIPKMKHLPPQARGPFNPRFSDMTPGEFPPQGGPISDFSLDDSEEPGCGGYSSRLDFLGSGMDQRPFPDGPSVDHFGPSGSSDGFGMGGLQEENLSRMYPDYQSHPINQPMDNTSERQGLREHGPESSSLPNTLLYYLDTFQIENEDDAQLVLKVTQKLTDVLMEYRLRGLSKGPRLSSTDFPSSMPGNNSRYSSSFSGRNKCRISQKFQNMDVSLILVHFCLQVRPNIMNESTNQNVITALYTLVLRGFCPLHFLLPLL</sequence>
<organism evidence="2 3">
    <name type="scientific">Takifugu rubripes</name>
    <name type="common">Japanese pufferfish</name>
    <name type="synonym">Fugu rubripes</name>
    <dbReference type="NCBI Taxonomy" id="31033"/>
    <lineage>
        <taxon>Eukaryota</taxon>
        <taxon>Metazoa</taxon>
        <taxon>Chordata</taxon>
        <taxon>Craniata</taxon>
        <taxon>Vertebrata</taxon>
        <taxon>Euteleostomi</taxon>
        <taxon>Actinopterygii</taxon>
        <taxon>Neopterygii</taxon>
        <taxon>Teleostei</taxon>
        <taxon>Neoteleostei</taxon>
        <taxon>Acanthomorphata</taxon>
        <taxon>Eupercaria</taxon>
        <taxon>Tetraodontiformes</taxon>
        <taxon>Tetradontoidea</taxon>
        <taxon>Tetraodontidae</taxon>
        <taxon>Takifugu</taxon>
    </lineage>
</organism>
<dbReference type="GO" id="GO:0071011">
    <property type="term" value="C:precatalytic spliceosome"/>
    <property type="evidence" value="ECO:0007669"/>
    <property type="project" value="TreeGrafter"/>
</dbReference>
<gene>
    <name evidence="2" type="primary">si:ch211-197h24.6</name>
</gene>
<feature type="region of interest" description="Disordered" evidence="1">
    <location>
        <begin position="275"/>
        <end position="296"/>
    </location>
</feature>
<evidence type="ECO:0000256" key="1">
    <source>
        <dbReference type="SAM" id="MobiDB-lite"/>
    </source>
</evidence>
<dbReference type="Ensembl" id="ENSTRUT00000064741.1">
    <property type="protein sequence ID" value="ENSTRUP00000058426.1"/>
    <property type="gene ID" value="ENSTRUG00000021762.2"/>
</dbReference>
<reference evidence="2 3" key="1">
    <citation type="journal article" date="2011" name="Genome Biol. Evol.">
        <title>Integration of the genetic map and genome assembly of fugu facilitates insights into distinct features of genome evolution in teleosts and mammals.</title>
        <authorList>
            <person name="Kai W."/>
            <person name="Kikuchi K."/>
            <person name="Tohari S."/>
            <person name="Chew A.K."/>
            <person name="Tay A."/>
            <person name="Fujiwara A."/>
            <person name="Hosoya S."/>
            <person name="Suetake H."/>
            <person name="Naruse K."/>
            <person name="Brenner S."/>
            <person name="Suzuki Y."/>
            <person name="Venkatesh B."/>
        </authorList>
    </citation>
    <scope>NUCLEOTIDE SEQUENCE [LARGE SCALE GENOMIC DNA]</scope>
</reference>
<dbReference type="GO" id="GO:0003725">
    <property type="term" value="F:double-stranded RNA binding"/>
    <property type="evidence" value="ECO:0007669"/>
    <property type="project" value="TreeGrafter"/>
</dbReference>
<dbReference type="FunCoup" id="A0A674MAT8">
    <property type="interactions" value="14"/>
</dbReference>
<reference evidence="2" key="3">
    <citation type="submission" date="2025-09" db="UniProtKB">
        <authorList>
            <consortium name="Ensembl"/>
        </authorList>
    </citation>
    <scope>IDENTIFICATION</scope>
</reference>
<dbReference type="OMA" id="MEAQPGN"/>
<accession>A0A674MAT8</accession>
<feature type="compositionally biased region" description="Basic and acidic residues" evidence="1">
    <location>
        <begin position="282"/>
        <end position="293"/>
    </location>
</feature>
<proteinExistence type="predicted"/>
<dbReference type="GO" id="GO:0003727">
    <property type="term" value="F:single-stranded RNA binding"/>
    <property type="evidence" value="ECO:0007669"/>
    <property type="project" value="TreeGrafter"/>
</dbReference>
<reference evidence="2" key="2">
    <citation type="submission" date="2025-08" db="UniProtKB">
        <authorList>
            <consortium name="Ensembl"/>
        </authorList>
    </citation>
    <scope>IDENTIFICATION</scope>
</reference>
<dbReference type="PANTHER" id="PTHR45762:SF14">
    <property type="entry name" value="SI:CH211-197H24.6"/>
    <property type="match status" value="1"/>
</dbReference>
<protein>
    <submittedName>
        <fullName evidence="2">Si:ch211-197h24.6</fullName>
    </submittedName>
</protein>
<dbReference type="Proteomes" id="UP000005226">
    <property type="component" value="Chromosome 7"/>
</dbReference>